<dbReference type="EMBL" id="GL945441">
    <property type="protein sequence ID" value="EGO20141.1"/>
    <property type="molecule type" value="Genomic_DNA"/>
</dbReference>
<evidence type="ECO:0000313" key="1">
    <source>
        <dbReference type="EMBL" id="EGO20141.1"/>
    </source>
</evidence>
<accession>F8P912</accession>
<gene>
    <name evidence="1" type="ORF">SERLADRAFT_400216</name>
</gene>
<dbReference type="KEGG" id="sla:SERLADRAFT_400216"/>
<sequence length="51" mass="5386">MTLYRASRPTQTGLLQDGTLVLTSLGISLQQWNVKPCVIGQSGGALGGLER</sequence>
<dbReference type="Proteomes" id="UP000008064">
    <property type="component" value="Unassembled WGS sequence"/>
</dbReference>
<reference evidence="1" key="1">
    <citation type="submission" date="2011-04" db="EMBL/GenBank/DDBJ databases">
        <title>Evolution of plant cell wall degrading machinery underlies the functional diversity of forest fungi.</title>
        <authorList>
            <consortium name="US DOE Joint Genome Institute (JGI-PGF)"/>
            <person name="Eastwood D.C."/>
            <person name="Floudas D."/>
            <person name="Binder M."/>
            <person name="Majcherczyk A."/>
            <person name="Schneider P."/>
            <person name="Aerts A."/>
            <person name="Asiegbu F.O."/>
            <person name="Baker S.E."/>
            <person name="Barry K."/>
            <person name="Bendiksby M."/>
            <person name="Blumentritt M."/>
            <person name="Coutinho P.M."/>
            <person name="Cullen D."/>
            <person name="Cullen D."/>
            <person name="Gathman A."/>
            <person name="Goodell B."/>
            <person name="Henrissat B."/>
            <person name="Ihrmark K."/>
            <person name="Kauserud H."/>
            <person name="Kohler A."/>
            <person name="LaButti K."/>
            <person name="Lapidus A."/>
            <person name="Lavin J.L."/>
            <person name="Lee Y.-H."/>
            <person name="Lindquist E."/>
            <person name="Lilly W."/>
            <person name="Lucas S."/>
            <person name="Morin E."/>
            <person name="Murat C."/>
            <person name="Oguiza J.A."/>
            <person name="Park J."/>
            <person name="Pisabarro A.G."/>
            <person name="Riley R."/>
            <person name="Rosling A."/>
            <person name="Salamov A."/>
            <person name="Schmidt O."/>
            <person name="Schmutz J."/>
            <person name="Skrede I."/>
            <person name="Stenlid J."/>
            <person name="Wiebenga A."/>
            <person name="Xie X."/>
            <person name="Kues U."/>
            <person name="Hibbett D.S."/>
            <person name="Hoffmeister D."/>
            <person name="Hogberg N."/>
            <person name="Martin F."/>
            <person name="Grigoriev I.V."/>
            <person name="Watkinson S.C."/>
        </authorList>
    </citation>
    <scope>NUCLEOTIDE SEQUENCE</scope>
    <source>
        <strain evidence="1">S7.9</strain>
    </source>
</reference>
<protein>
    <submittedName>
        <fullName evidence="1">Uncharacterized protein</fullName>
    </submittedName>
</protein>
<name>F8P912_SERL9</name>
<dbReference type="HOGENOM" id="CLU_3107871_0_0_1"/>
<dbReference type="RefSeq" id="XP_007322886.1">
    <property type="nucleotide sequence ID" value="XM_007322824.1"/>
</dbReference>
<dbReference type="AlphaFoldDB" id="F8P912"/>
<proteinExistence type="predicted"/>
<organism>
    <name type="scientific">Serpula lacrymans var. lacrymans (strain S7.9)</name>
    <name type="common">Dry rot fungus</name>
    <dbReference type="NCBI Taxonomy" id="578457"/>
    <lineage>
        <taxon>Eukaryota</taxon>
        <taxon>Fungi</taxon>
        <taxon>Dikarya</taxon>
        <taxon>Basidiomycota</taxon>
        <taxon>Agaricomycotina</taxon>
        <taxon>Agaricomycetes</taxon>
        <taxon>Agaricomycetidae</taxon>
        <taxon>Boletales</taxon>
        <taxon>Coniophorineae</taxon>
        <taxon>Serpulaceae</taxon>
        <taxon>Serpula</taxon>
    </lineage>
</organism>
<dbReference type="GeneID" id="18812016"/>